<evidence type="ECO:0000313" key="2">
    <source>
        <dbReference type="EMBL" id="QDU79463.1"/>
    </source>
</evidence>
<dbReference type="PROSITE" id="PS51257">
    <property type="entry name" value="PROKAR_LIPOPROTEIN"/>
    <property type="match status" value="1"/>
</dbReference>
<reference evidence="2 3" key="1">
    <citation type="submission" date="2019-02" db="EMBL/GenBank/DDBJ databases">
        <title>Deep-cultivation of Planctomycetes and their phenomic and genomic characterization uncovers novel biology.</title>
        <authorList>
            <person name="Wiegand S."/>
            <person name="Jogler M."/>
            <person name="Boedeker C."/>
            <person name="Pinto D."/>
            <person name="Vollmers J."/>
            <person name="Rivas-Marin E."/>
            <person name="Kohn T."/>
            <person name="Peeters S.H."/>
            <person name="Heuer A."/>
            <person name="Rast P."/>
            <person name="Oberbeckmann S."/>
            <person name="Bunk B."/>
            <person name="Jeske O."/>
            <person name="Meyerdierks A."/>
            <person name="Storesund J.E."/>
            <person name="Kallscheuer N."/>
            <person name="Luecker S."/>
            <person name="Lage O.M."/>
            <person name="Pohl T."/>
            <person name="Merkel B.J."/>
            <person name="Hornburger P."/>
            <person name="Mueller R.-W."/>
            <person name="Bruemmer F."/>
            <person name="Labrenz M."/>
            <person name="Spormann A.M."/>
            <person name="Op den Camp H."/>
            <person name="Overmann J."/>
            <person name="Amann R."/>
            <person name="Jetten M.S.M."/>
            <person name="Mascher T."/>
            <person name="Medema M.H."/>
            <person name="Devos D.P."/>
            <person name="Kaster A.-K."/>
            <person name="Ovreas L."/>
            <person name="Rohde M."/>
            <person name="Galperin M.Y."/>
            <person name="Jogler C."/>
        </authorList>
    </citation>
    <scope>NUCLEOTIDE SEQUENCE [LARGE SCALE GENOMIC DNA]</scope>
    <source>
        <strain evidence="2 3">Pla110</strain>
    </source>
</reference>
<protein>
    <submittedName>
        <fullName evidence="2">Uncharacterized protein</fullName>
    </submittedName>
</protein>
<gene>
    <name evidence="2" type="ORF">Pla110_11730</name>
</gene>
<feature type="region of interest" description="Disordered" evidence="1">
    <location>
        <begin position="296"/>
        <end position="331"/>
    </location>
</feature>
<dbReference type="EMBL" id="CP036281">
    <property type="protein sequence ID" value="QDU79463.1"/>
    <property type="molecule type" value="Genomic_DNA"/>
</dbReference>
<evidence type="ECO:0000313" key="3">
    <source>
        <dbReference type="Proteomes" id="UP000317178"/>
    </source>
</evidence>
<dbReference type="KEGG" id="plon:Pla110_11730"/>
<dbReference type="AlphaFoldDB" id="A0A518CJQ6"/>
<proteinExistence type="predicted"/>
<keyword evidence="3" id="KW-1185">Reference proteome</keyword>
<organism evidence="2 3">
    <name type="scientific">Polystyrenella longa</name>
    <dbReference type="NCBI Taxonomy" id="2528007"/>
    <lineage>
        <taxon>Bacteria</taxon>
        <taxon>Pseudomonadati</taxon>
        <taxon>Planctomycetota</taxon>
        <taxon>Planctomycetia</taxon>
        <taxon>Planctomycetales</taxon>
        <taxon>Planctomycetaceae</taxon>
        <taxon>Polystyrenella</taxon>
    </lineage>
</organism>
<sequence length="331" mass="36608">MAPMRSILPALLLTSILMTICLLMTGCARTFNVASSSGDEFSTERLLSMAETFESQGDHQRANSLYKAVELRDPSKSYLSDKAAPASTLKSGFKTGLNYTSPQLPSASAPASASKLTTKASDEVLSKAESIADSVMTVEQIETVDTETFNPLEVHAPFNSSELAELESTEQSSETQSLEAFLSKHQTQDEFSEVEIPIFESETKAISQEENHDEFVTAAGSEMEREANPFVTEDHFAETQFRAEAENDIDFAMPPRTVNYEELENPSMIEKDFFETPSTKAKPEESRIDFALNETKTELKAPMSGNVPVQERKTQPRPVSNEGFMLPSVRR</sequence>
<dbReference type="RefSeq" id="WP_144994085.1">
    <property type="nucleotide sequence ID" value="NZ_CP036281.1"/>
</dbReference>
<name>A0A518CJQ6_9PLAN</name>
<accession>A0A518CJQ6</accession>
<evidence type="ECO:0000256" key="1">
    <source>
        <dbReference type="SAM" id="MobiDB-lite"/>
    </source>
</evidence>
<dbReference type="Proteomes" id="UP000317178">
    <property type="component" value="Chromosome"/>
</dbReference>